<evidence type="ECO:0000256" key="3">
    <source>
        <dbReference type="ARBA" id="ARBA00022473"/>
    </source>
</evidence>
<comment type="similarity">
    <text evidence="2 9">Belongs to the Wnt family.</text>
</comment>
<dbReference type="AlphaFoldDB" id="Q4T8Z7"/>
<dbReference type="Pfam" id="PF00110">
    <property type="entry name" value="wnt"/>
    <property type="match status" value="2"/>
</dbReference>
<protein>
    <recommendedName>
        <fullName evidence="9">Protein Wnt</fullName>
    </recommendedName>
</protein>
<organism evidence="11">
    <name type="scientific">Tetraodon nigroviridis</name>
    <name type="common">Spotted green pufferfish</name>
    <name type="synonym">Chelonodon nigroviridis</name>
    <dbReference type="NCBI Taxonomy" id="99883"/>
    <lineage>
        <taxon>Eukaryota</taxon>
        <taxon>Metazoa</taxon>
        <taxon>Chordata</taxon>
        <taxon>Craniata</taxon>
        <taxon>Vertebrata</taxon>
        <taxon>Euteleostomi</taxon>
        <taxon>Actinopterygii</taxon>
        <taxon>Neopterygii</taxon>
        <taxon>Teleostei</taxon>
        <taxon>Neoteleostei</taxon>
        <taxon>Acanthomorphata</taxon>
        <taxon>Eupercaria</taxon>
        <taxon>Tetraodontiformes</taxon>
        <taxon>Tetradontoidea</taxon>
        <taxon>Tetraodontidae</taxon>
        <taxon>Tetraodon</taxon>
    </lineage>
</organism>
<dbReference type="PANTHER" id="PTHR12027:SF104">
    <property type="entry name" value="PROTEIN WNT"/>
    <property type="match status" value="1"/>
</dbReference>
<reference evidence="11" key="1">
    <citation type="journal article" date="2004" name="Nature">
        <title>Genome duplication in the teleost fish Tetraodon nigroviridis reveals the early vertebrate proto-karyotype.</title>
        <authorList>
            <person name="Jaillon O."/>
            <person name="Aury J.-M."/>
            <person name="Brunet F."/>
            <person name="Petit J.-L."/>
            <person name="Stange-Thomann N."/>
            <person name="Mauceli E."/>
            <person name="Bouneau L."/>
            <person name="Fischer C."/>
            <person name="Ozouf-Costaz C."/>
            <person name="Bernot A."/>
            <person name="Nicaud S."/>
            <person name="Jaffe D."/>
            <person name="Fisher S."/>
            <person name="Lutfalla G."/>
            <person name="Dossat C."/>
            <person name="Segurens B."/>
            <person name="Dasilva C."/>
            <person name="Salanoubat M."/>
            <person name="Levy M."/>
            <person name="Boudet N."/>
            <person name="Castellano S."/>
            <person name="Anthouard V."/>
            <person name="Jubin C."/>
            <person name="Castelli V."/>
            <person name="Katinka M."/>
            <person name="Vacherie B."/>
            <person name="Biemont C."/>
            <person name="Skalli Z."/>
            <person name="Cattolico L."/>
            <person name="Poulain J."/>
            <person name="De Berardinis V."/>
            <person name="Cruaud C."/>
            <person name="Duprat S."/>
            <person name="Brottier P."/>
            <person name="Coutanceau J.-P."/>
            <person name="Gouzy J."/>
            <person name="Parra G."/>
            <person name="Lardier G."/>
            <person name="Chapple C."/>
            <person name="McKernan K.J."/>
            <person name="McEwan P."/>
            <person name="Bosak S."/>
            <person name="Kellis M."/>
            <person name="Volff J.-N."/>
            <person name="Guigo R."/>
            <person name="Zody M.C."/>
            <person name="Mesirov J."/>
            <person name="Lindblad-Toh K."/>
            <person name="Birren B."/>
            <person name="Nusbaum C."/>
            <person name="Kahn D."/>
            <person name="Robinson-Rechavi M."/>
            <person name="Laudet V."/>
            <person name="Schachter V."/>
            <person name="Quetier F."/>
            <person name="Saurin W."/>
            <person name="Scarpelli C."/>
            <person name="Wincker P."/>
            <person name="Lander E.S."/>
            <person name="Weissenbach J."/>
            <person name="Roest Crollius H."/>
        </authorList>
    </citation>
    <scope>NUCLEOTIDE SEQUENCE [LARGE SCALE GENOMIC DNA]</scope>
</reference>
<dbReference type="PROSITE" id="PS00246">
    <property type="entry name" value="WNT1"/>
    <property type="match status" value="1"/>
</dbReference>
<feature type="region of interest" description="Disordered" evidence="10">
    <location>
        <begin position="407"/>
        <end position="438"/>
    </location>
</feature>
<keyword evidence="3 9" id="KW-0217">Developmental protein</keyword>
<evidence type="ECO:0000256" key="10">
    <source>
        <dbReference type="SAM" id="MobiDB-lite"/>
    </source>
</evidence>
<comment type="function">
    <text evidence="9">Ligand for members of the frizzled family of seven transmembrane receptors.</text>
</comment>
<dbReference type="GO" id="GO:0005109">
    <property type="term" value="F:frizzled binding"/>
    <property type="evidence" value="ECO:0007669"/>
    <property type="project" value="TreeGrafter"/>
</dbReference>
<dbReference type="PRINTS" id="PR01349">
    <property type="entry name" value="WNTPROTEIN"/>
</dbReference>
<dbReference type="InterPro" id="IPR018161">
    <property type="entry name" value="Wnt_CS"/>
</dbReference>
<dbReference type="GO" id="GO:0045165">
    <property type="term" value="P:cell fate commitment"/>
    <property type="evidence" value="ECO:0007669"/>
    <property type="project" value="TreeGrafter"/>
</dbReference>
<feature type="compositionally biased region" description="Basic and acidic residues" evidence="10">
    <location>
        <begin position="428"/>
        <end position="437"/>
    </location>
</feature>
<gene>
    <name evidence="11" type="ORF">GSTENG00004991001</name>
</gene>
<proteinExistence type="inferred from homology"/>
<comment type="caution">
    <text evidence="11">The sequence shown here is derived from an EMBL/GenBank/DDBJ whole genome shotgun (WGS) entry which is preliminary data.</text>
</comment>
<evidence type="ECO:0000256" key="8">
    <source>
        <dbReference type="ARBA" id="ARBA00023288"/>
    </source>
</evidence>
<dbReference type="SMART" id="SM00097">
    <property type="entry name" value="WNT1"/>
    <property type="match status" value="1"/>
</dbReference>
<evidence type="ECO:0000256" key="7">
    <source>
        <dbReference type="ARBA" id="ARBA00023157"/>
    </source>
</evidence>
<evidence type="ECO:0000256" key="5">
    <source>
        <dbReference type="ARBA" id="ARBA00022530"/>
    </source>
</evidence>
<evidence type="ECO:0000256" key="4">
    <source>
        <dbReference type="ARBA" id="ARBA00022525"/>
    </source>
</evidence>
<accession>Q4T8Z7</accession>
<dbReference type="GO" id="GO:0005125">
    <property type="term" value="F:cytokine activity"/>
    <property type="evidence" value="ECO:0007669"/>
    <property type="project" value="TreeGrafter"/>
</dbReference>
<dbReference type="GO" id="GO:0060070">
    <property type="term" value="P:canonical Wnt signaling pathway"/>
    <property type="evidence" value="ECO:0007669"/>
    <property type="project" value="TreeGrafter"/>
</dbReference>
<evidence type="ECO:0000256" key="1">
    <source>
        <dbReference type="ARBA" id="ARBA00004498"/>
    </source>
</evidence>
<feature type="compositionally biased region" description="Polar residues" evidence="10">
    <location>
        <begin position="407"/>
        <end position="425"/>
    </location>
</feature>
<feature type="non-terminal residue" evidence="11">
    <location>
        <position position="1"/>
    </location>
</feature>
<reference evidence="11" key="2">
    <citation type="submission" date="2004-02" db="EMBL/GenBank/DDBJ databases">
        <authorList>
            <consortium name="Genoscope"/>
            <consortium name="Whitehead Institute Centre for Genome Research"/>
        </authorList>
    </citation>
    <scope>NUCLEOTIDE SEQUENCE</scope>
</reference>
<sequence length="464" mass="50822">LLLLLWATYPAMATNWLSLARLPRSRPLSGAAPCARLRGLTPGQVGVCRARGEVMESVRKAAEMVLEECQHQFRNRRWNCSTTPRGINVFGRVMNQGTFLPSKHLLFSSQRSCFQYISLTGTREAAFVHALSSAAIAMAVTRACTRGELEKCGCDRKVRGVSPEGFQWSGCSDNLSYGVAFSQTFVDEPERAKGLSAGRPLMNLHNNEAGRKAILHNMQVECKCHGVSGSCELRTCWKVMPLFRRVGIVLKERFDGATEVPEPLKPLKLTRCVRLRQRPLPPSQVRLTRIGSRTALLPRDAQVKPPAARDLLYLAPSPDFCHLDPENGIPGTAGRRCNGKVDPPKKNTSQRKMFVAKGSVVKQEPLDWRRTAASWCAAGRDTERAGPRWCSGAPASFPGAALFAASSARTQSPFTPAKSDTTGTSPADGERPPKGERPTLVNATQLLENVTFRAGIISFPTQVD</sequence>
<evidence type="ECO:0000256" key="6">
    <source>
        <dbReference type="ARBA" id="ARBA00022687"/>
    </source>
</evidence>
<dbReference type="KEGG" id="tng:GSTEN00004991G001"/>
<dbReference type="PANTHER" id="PTHR12027">
    <property type="entry name" value="WNT RELATED"/>
    <property type="match status" value="1"/>
</dbReference>
<keyword evidence="6 9" id="KW-0879">Wnt signaling pathway</keyword>
<dbReference type="EMBL" id="CAAE01007679">
    <property type="protein sequence ID" value="CAF90635.1"/>
    <property type="molecule type" value="Genomic_DNA"/>
</dbReference>
<evidence type="ECO:0000256" key="2">
    <source>
        <dbReference type="ARBA" id="ARBA00005683"/>
    </source>
</evidence>
<name>Q4T8Z7_TETNG</name>
<keyword evidence="5" id="KW-0272">Extracellular matrix</keyword>
<dbReference type="OrthoDB" id="5945655at2759"/>
<keyword evidence="8" id="KW-0449">Lipoprotein</keyword>
<dbReference type="GO" id="GO:0030182">
    <property type="term" value="P:neuron differentiation"/>
    <property type="evidence" value="ECO:0007669"/>
    <property type="project" value="TreeGrafter"/>
</dbReference>
<comment type="subcellular location">
    <subcellularLocation>
        <location evidence="1 9">Secreted</location>
        <location evidence="1 9">Extracellular space</location>
        <location evidence="1 9">Extracellular matrix</location>
    </subcellularLocation>
</comment>
<evidence type="ECO:0000256" key="9">
    <source>
        <dbReference type="RuleBase" id="RU003500"/>
    </source>
</evidence>
<dbReference type="GO" id="GO:0005615">
    <property type="term" value="C:extracellular space"/>
    <property type="evidence" value="ECO:0007669"/>
    <property type="project" value="TreeGrafter"/>
</dbReference>
<dbReference type="InterPro" id="IPR005817">
    <property type="entry name" value="Wnt"/>
</dbReference>
<keyword evidence="4" id="KW-0964">Secreted</keyword>
<keyword evidence="7" id="KW-1015">Disulfide bond</keyword>
<evidence type="ECO:0000313" key="11">
    <source>
        <dbReference type="EMBL" id="CAF90635.1"/>
    </source>
</evidence>